<feature type="region of interest" description="Disordered" evidence="4">
    <location>
        <begin position="573"/>
        <end position="599"/>
    </location>
</feature>
<dbReference type="AlphaFoldDB" id="A0AAD8MUQ7"/>
<feature type="compositionally biased region" description="Basic residues" evidence="4">
    <location>
        <begin position="590"/>
        <end position="599"/>
    </location>
</feature>
<feature type="region of interest" description="Disordered" evidence="4">
    <location>
        <begin position="521"/>
        <end position="546"/>
    </location>
</feature>
<keyword evidence="8" id="KW-1185">Reference proteome</keyword>
<evidence type="ECO:0000259" key="6">
    <source>
        <dbReference type="PROSITE" id="PS51649"/>
    </source>
</evidence>
<evidence type="ECO:0000256" key="2">
    <source>
        <dbReference type="ARBA" id="ARBA00022786"/>
    </source>
</evidence>
<dbReference type="PROSITE" id="PS51649">
    <property type="entry name" value="NPH3"/>
    <property type="match status" value="1"/>
</dbReference>
<dbReference type="SUPFAM" id="SSF54695">
    <property type="entry name" value="POZ domain"/>
    <property type="match status" value="1"/>
</dbReference>
<dbReference type="PANTHER" id="PTHR32370">
    <property type="entry name" value="OS12G0117600 PROTEIN"/>
    <property type="match status" value="1"/>
</dbReference>
<dbReference type="Pfam" id="PF03000">
    <property type="entry name" value="NPH3"/>
    <property type="match status" value="1"/>
</dbReference>
<evidence type="ECO:0000256" key="4">
    <source>
        <dbReference type="SAM" id="MobiDB-lite"/>
    </source>
</evidence>
<dbReference type="InterPro" id="IPR011333">
    <property type="entry name" value="SKP1/BTB/POZ_sf"/>
</dbReference>
<feature type="compositionally biased region" description="Polar residues" evidence="4">
    <location>
        <begin position="521"/>
        <end position="532"/>
    </location>
</feature>
<reference evidence="7" key="1">
    <citation type="submission" date="2023-02" db="EMBL/GenBank/DDBJ databases">
        <title>Genome of toxic invasive species Heracleum sosnowskyi carries increased number of genes despite the absence of recent whole-genome duplications.</title>
        <authorList>
            <person name="Schelkunov M."/>
            <person name="Shtratnikova V."/>
            <person name="Makarenko M."/>
            <person name="Klepikova A."/>
            <person name="Omelchenko D."/>
            <person name="Novikova G."/>
            <person name="Obukhova E."/>
            <person name="Bogdanov V."/>
            <person name="Penin A."/>
            <person name="Logacheva M."/>
        </authorList>
    </citation>
    <scope>NUCLEOTIDE SEQUENCE</scope>
    <source>
        <strain evidence="7">Hsosn_3</strain>
        <tissue evidence="7">Leaf</tissue>
    </source>
</reference>
<dbReference type="InterPro" id="IPR043454">
    <property type="entry name" value="NPH3/RPT2-like"/>
</dbReference>
<dbReference type="InterPro" id="IPR027356">
    <property type="entry name" value="NPH3_dom"/>
</dbReference>
<dbReference type="PROSITE" id="PS50097">
    <property type="entry name" value="BTB"/>
    <property type="match status" value="1"/>
</dbReference>
<evidence type="ECO:0000256" key="3">
    <source>
        <dbReference type="PROSITE-ProRule" id="PRU00982"/>
    </source>
</evidence>
<evidence type="ECO:0000259" key="5">
    <source>
        <dbReference type="PROSITE" id="PS50097"/>
    </source>
</evidence>
<feature type="compositionally biased region" description="Polar residues" evidence="4">
    <location>
        <begin position="460"/>
        <end position="470"/>
    </location>
</feature>
<comment type="caution">
    <text evidence="7">The sequence shown here is derived from an EMBL/GenBank/DDBJ whole genome shotgun (WGS) entry which is preliminary data.</text>
</comment>
<comment type="similarity">
    <text evidence="3">Belongs to the NPH3 family.</text>
</comment>
<dbReference type="EMBL" id="JAUIZM010000004">
    <property type="protein sequence ID" value="KAK1390270.1"/>
    <property type="molecule type" value="Genomic_DNA"/>
</dbReference>
<evidence type="ECO:0000313" key="7">
    <source>
        <dbReference type="EMBL" id="KAK1390270.1"/>
    </source>
</evidence>
<comment type="pathway">
    <text evidence="1">Protein modification; protein ubiquitination.</text>
</comment>
<accession>A0AAD8MUQ7</accession>
<name>A0AAD8MUQ7_9APIA</name>
<evidence type="ECO:0000256" key="1">
    <source>
        <dbReference type="ARBA" id="ARBA00004906"/>
    </source>
</evidence>
<organism evidence="7 8">
    <name type="scientific">Heracleum sosnowskyi</name>
    <dbReference type="NCBI Taxonomy" id="360622"/>
    <lineage>
        <taxon>Eukaryota</taxon>
        <taxon>Viridiplantae</taxon>
        <taxon>Streptophyta</taxon>
        <taxon>Embryophyta</taxon>
        <taxon>Tracheophyta</taxon>
        <taxon>Spermatophyta</taxon>
        <taxon>Magnoliopsida</taxon>
        <taxon>eudicotyledons</taxon>
        <taxon>Gunneridae</taxon>
        <taxon>Pentapetalae</taxon>
        <taxon>asterids</taxon>
        <taxon>campanulids</taxon>
        <taxon>Apiales</taxon>
        <taxon>Apiaceae</taxon>
        <taxon>Apioideae</taxon>
        <taxon>apioid superclade</taxon>
        <taxon>Tordylieae</taxon>
        <taxon>Tordyliinae</taxon>
        <taxon>Heracleum</taxon>
    </lineage>
</organism>
<protein>
    <submittedName>
        <fullName evidence="7">BTB/POZ domain-containing protein</fullName>
    </submittedName>
</protein>
<feature type="domain" description="BTB" evidence="5">
    <location>
        <begin position="5"/>
        <end position="77"/>
    </location>
</feature>
<proteinExistence type="inferred from homology"/>
<reference evidence="7" key="2">
    <citation type="submission" date="2023-05" db="EMBL/GenBank/DDBJ databases">
        <authorList>
            <person name="Schelkunov M.I."/>
        </authorList>
    </citation>
    <scope>NUCLEOTIDE SEQUENCE</scope>
    <source>
        <strain evidence="7">Hsosn_3</strain>
        <tissue evidence="7">Leaf</tissue>
    </source>
</reference>
<gene>
    <name evidence="7" type="ORF">POM88_018448</name>
</gene>
<feature type="domain" description="NPH3" evidence="6">
    <location>
        <begin position="200"/>
        <end position="460"/>
    </location>
</feature>
<sequence length="599" mass="67744">MADLCDLQIHINGQQTFFLNEKIISKFSGKLRKIIKQEKRRTQIKNSGIHIDDFPGGPFGFEQVSRFCYNDGIILVTVSNVCLLHCCAVFLVMTEKVSACNLLQQTEAFLEDMFSWSRIDILSCLRSCESFFSYADSNGLIEKLLNTLLAKIAQHSDMFVCSSSSSSSPDTIATPFRLSSSTKSMTPEVLGITKSSSKKFWWFDDLTILPPMIIERFVKILGGYGTDDTSLILTRFILNYLKASVQSKHDLMIKNCSNSEYSKLADIAVYGVLTIGKSTFSCRGLFWILRLVSTFGISRDCGTGLERLIASVLDQATLDDLLVSANDGSGVYDVNLVVRLIRLFVNTYSTQEYIQKMKKVGWLIDKYLREIAPDQNLKISRFLGVAESLADCARDCFDGVYRAVDIYLESHPCLSLEERSRLCRCLNYKKLSLEACKDLAKNPRVPPRVSVEALAAQSRSANYGTSTTHDSPALAPSPKNHDHIDHSYYYSSNYRNYDQITMRNDPVKSHNQRVMYNGTNESMINHKNNSDTTECDQDPKNNAAEENDEMRLNLQRMQRRVLELEKVCRKMKGRMSRMGKNASSPMISHSKSKVLPRLC</sequence>
<evidence type="ECO:0000313" key="8">
    <source>
        <dbReference type="Proteomes" id="UP001237642"/>
    </source>
</evidence>
<dbReference type="Proteomes" id="UP001237642">
    <property type="component" value="Unassembled WGS sequence"/>
</dbReference>
<dbReference type="InterPro" id="IPR000210">
    <property type="entry name" value="BTB/POZ_dom"/>
</dbReference>
<keyword evidence="2" id="KW-0833">Ubl conjugation pathway</keyword>
<feature type="region of interest" description="Disordered" evidence="4">
    <location>
        <begin position="460"/>
        <end position="482"/>
    </location>
</feature>